<keyword evidence="2" id="KW-1185">Reference proteome</keyword>
<dbReference type="OrthoDB" id="2507422at2759"/>
<reference evidence="1" key="1">
    <citation type="submission" date="2021-03" db="EMBL/GenBank/DDBJ databases">
        <title>Draft genome sequence of rust myrtle Austropuccinia psidii MF-1, a brazilian biotype.</title>
        <authorList>
            <person name="Quecine M.C."/>
            <person name="Pachon D.M.R."/>
            <person name="Bonatelli M.L."/>
            <person name="Correr F.H."/>
            <person name="Franceschini L.M."/>
            <person name="Leite T.F."/>
            <person name="Margarido G.R.A."/>
            <person name="Almeida C.A."/>
            <person name="Ferrarezi J.A."/>
            <person name="Labate C.A."/>
        </authorList>
    </citation>
    <scope>NUCLEOTIDE SEQUENCE</scope>
    <source>
        <strain evidence="1">MF-1</strain>
    </source>
</reference>
<name>A0A9Q3BFR9_9BASI</name>
<evidence type="ECO:0000313" key="1">
    <source>
        <dbReference type="EMBL" id="MBW0464293.1"/>
    </source>
</evidence>
<dbReference type="AlphaFoldDB" id="A0A9Q3BFR9"/>
<dbReference type="Gene3D" id="2.40.70.10">
    <property type="entry name" value="Acid Proteases"/>
    <property type="match status" value="1"/>
</dbReference>
<evidence type="ECO:0000313" key="2">
    <source>
        <dbReference type="Proteomes" id="UP000765509"/>
    </source>
</evidence>
<protein>
    <submittedName>
        <fullName evidence="1">Uncharacterized protein</fullName>
    </submittedName>
</protein>
<dbReference type="EMBL" id="AVOT02000744">
    <property type="protein sequence ID" value="MBW0464293.1"/>
    <property type="molecule type" value="Genomic_DNA"/>
</dbReference>
<dbReference type="Proteomes" id="UP000765509">
    <property type="component" value="Unassembled WGS sequence"/>
</dbReference>
<gene>
    <name evidence="1" type="ORF">O181_004008</name>
</gene>
<proteinExistence type="predicted"/>
<organism evidence="1 2">
    <name type="scientific">Austropuccinia psidii MF-1</name>
    <dbReference type="NCBI Taxonomy" id="1389203"/>
    <lineage>
        <taxon>Eukaryota</taxon>
        <taxon>Fungi</taxon>
        <taxon>Dikarya</taxon>
        <taxon>Basidiomycota</taxon>
        <taxon>Pucciniomycotina</taxon>
        <taxon>Pucciniomycetes</taxon>
        <taxon>Pucciniales</taxon>
        <taxon>Sphaerophragmiaceae</taxon>
        <taxon>Austropuccinia</taxon>
    </lineage>
</organism>
<comment type="caution">
    <text evidence="1">The sequence shown here is derived from an EMBL/GenBank/DDBJ whole genome shotgun (WGS) entry which is preliminary data.</text>
</comment>
<dbReference type="InterPro" id="IPR021109">
    <property type="entry name" value="Peptidase_aspartic_dom_sf"/>
</dbReference>
<accession>A0A9Q3BFR9</accession>
<sequence length="136" mass="15647">MTVCIDNAQDPLIIDSGTHCSIVAREYLDKHFPNLEKKLFPTKANNVKISSGKMKSIGTIVKEMTIPHKKSNIRLKLEFLVLEDSHIKGFSLGKDYQRVYGIDSYNSKNRNIDIDTNNEKKFPIDIYQLYNKDPLE</sequence>